<accession>A0ABM9WAJ4</accession>
<comment type="caution">
    <text evidence="2">The sequence shown here is derived from an EMBL/GenBank/DDBJ whole genome shotgun (WGS) entry which is preliminary data.</text>
</comment>
<gene>
    <name evidence="2" type="ORF">SSPH_04523</name>
</gene>
<evidence type="ECO:0000313" key="2">
    <source>
        <dbReference type="EMBL" id="CVK21805.1"/>
    </source>
</evidence>
<dbReference type="RefSeq" id="WP_075756593.1">
    <property type="nucleotide sequence ID" value="NZ_CP146991.1"/>
</dbReference>
<dbReference type="Gene3D" id="3.40.50.300">
    <property type="entry name" value="P-loop containing nucleotide triphosphate hydrolases"/>
    <property type="match status" value="2"/>
</dbReference>
<organism evidence="2 3">
    <name type="scientific">Sporomusa sphaeroides DSM 2875</name>
    <dbReference type="NCBI Taxonomy" id="1337886"/>
    <lineage>
        <taxon>Bacteria</taxon>
        <taxon>Bacillati</taxon>
        <taxon>Bacillota</taxon>
        <taxon>Negativicutes</taxon>
        <taxon>Selenomonadales</taxon>
        <taxon>Sporomusaceae</taxon>
        <taxon>Sporomusa</taxon>
    </lineage>
</organism>
<dbReference type="SUPFAM" id="SSF52540">
    <property type="entry name" value="P-loop containing nucleoside triphosphate hydrolases"/>
    <property type="match status" value="1"/>
</dbReference>
<sequence length="895" mass="100442">MNEKLVRSISARMSLRTPQAESLGILADIADTVTLDKTTDVAAALEQIKALYPHVEEFEREFPSLCFALATGVGKTRLMGAFIAYLHLAKGMNNFFVLAPNLTIYNKLITDFTPNTAKYVFQGIGEFVHQYPNIITGDNYNLGQHLQSGALFEGINVNIFNISKINSEVRGGKTPRIKRLSEYIGQSYFDYLVSLPDLTLIMDESHRYRATAGVRVLNELKPVLGLELTATPQVEAGAKSVPFKNVIYSYPLYQAMQDGFVKEPAVATRENFNADNYTETQLERLKLEDGILVHEETKVELEVYAREHHLPIVKPFVLVVAVDTEQANALLATMEDAAFFGGKYKGKVITVHSNQRGEEKDETIEQLMSVEKADNPVEIVIHVNMLKEGWDVTNLYTIIPLRAANSRTLVEQSIGRGLRLPYGKRTGVEAVDRLTIIAHDHFQAIIDEARDPNSIIRRGVLIGRDVARAAKQVVTAPPVILQTLAGSVGNEANSAGTTRPAATPLFQPEETQTAQVVYDIVRELEHLPSSRQLAKEEVRQYIVTRATDITHASPQGTLIDDPNALTMEKEQLESVVERVVQAVIEKTIDIPRIVVQPKGEVTWGYEDFELEVSGIQLQPVSEELLVQHLRTDQRLRIHLGSGVTAVQRLEDYLVFALMEYPDISYDDHADLLYKLSGEVVRHLQSYLSTPEDVANVLQYNQQRLAELIHTQMKQHYYERATEYEVRITKGFTTLKSNTYAASEAVRDFRQPPADLRNMSSLVFGGFLKCLYPQQKFDSDAERRFAVICENDPSARKWFKPAKGQLQIHYRSDQSYEPDFVVETETEKILAETKAANEVASQNVQDKAAAAIQWCKHATAHELAVGGKPWRYILVPHTSVQENMTIQGLAATFTVK</sequence>
<feature type="domain" description="Helicase/UvrB N-terminal" evidence="1">
    <location>
        <begin position="46"/>
        <end position="233"/>
    </location>
</feature>
<dbReference type="InterPro" id="IPR050742">
    <property type="entry name" value="Helicase_Restrict-Modif_Enz"/>
</dbReference>
<protein>
    <submittedName>
        <fullName evidence="2">Type III restriction enzyme, res subunit</fullName>
    </submittedName>
</protein>
<keyword evidence="3" id="KW-1185">Reference proteome</keyword>
<dbReference type="Proteomes" id="UP000245702">
    <property type="component" value="Unassembled WGS sequence"/>
</dbReference>
<dbReference type="PANTHER" id="PTHR47396">
    <property type="entry name" value="TYPE I RESTRICTION ENZYME ECOKI R PROTEIN"/>
    <property type="match status" value="1"/>
</dbReference>
<evidence type="ECO:0000259" key="1">
    <source>
        <dbReference type="Pfam" id="PF04851"/>
    </source>
</evidence>
<name>A0ABM9WAJ4_9FIRM</name>
<dbReference type="InterPro" id="IPR006935">
    <property type="entry name" value="Helicase/UvrB_N"/>
</dbReference>
<dbReference type="PANTHER" id="PTHR47396:SF1">
    <property type="entry name" value="ATP-DEPENDENT HELICASE IRC3-RELATED"/>
    <property type="match status" value="1"/>
</dbReference>
<reference evidence="2 3" key="1">
    <citation type="submission" date="2016-01" db="EMBL/GenBank/DDBJ databases">
        <authorList>
            <person name="Brown R."/>
        </authorList>
    </citation>
    <scope>NUCLEOTIDE SEQUENCE [LARGE SCALE GENOMIC DNA]</scope>
    <source>
        <strain evidence="2">Sporomusa sphaeroides DSM 2875</strain>
    </source>
</reference>
<dbReference type="InterPro" id="IPR027417">
    <property type="entry name" value="P-loop_NTPase"/>
</dbReference>
<proteinExistence type="predicted"/>
<dbReference type="EMBL" id="FCOW01000048">
    <property type="protein sequence ID" value="CVK21805.1"/>
    <property type="molecule type" value="Genomic_DNA"/>
</dbReference>
<evidence type="ECO:0000313" key="3">
    <source>
        <dbReference type="Proteomes" id="UP000245702"/>
    </source>
</evidence>
<dbReference type="Pfam" id="PF04851">
    <property type="entry name" value="ResIII"/>
    <property type="match status" value="1"/>
</dbReference>